<evidence type="ECO:0000256" key="1">
    <source>
        <dbReference type="SAM" id="Phobius"/>
    </source>
</evidence>
<keyword evidence="3" id="KW-1185">Reference proteome</keyword>
<keyword evidence="1" id="KW-0812">Transmembrane</keyword>
<evidence type="ECO:0000313" key="2">
    <source>
        <dbReference type="EMBL" id="AWA28986.1"/>
    </source>
</evidence>
<dbReference type="EMBL" id="CP028811">
    <property type="protein sequence ID" value="AWA28986.1"/>
    <property type="molecule type" value="Genomic_DNA"/>
</dbReference>
<organism evidence="2 3">
    <name type="scientific">Flavobacterium magnum</name>
    <dbReference type="NCBI Taxonomy" id="2162713"/>
    <lineage>
        <taxon>Bacteria</taxon>
        <taxon>Pseudomonadati</taxon>
        <taxon>Bacteroidota</taxon>
        <taxon>Flavobacteriia</taxon>
        <taxon>Flavobacteriales</taxon>
        <taxon>Flavobacteriaceae</taxon>
        <taxon>Flavobacterium</taxon>
    </lineage>
</organism>
<dbReference type="KEGG" id="fmg:HYN48_02170"/>
<sequence length="201" mass="22926">MGKLFNLFSYVFHPLFISVYAVLGFFLFEGKSFHYSEIYLMIIQIVIITIFIPVTFYYLLLSLGKVDSIMLADKAQRKLPLMIHAILLFILIRKSITVESCVELYFFFFGSLISTLLALLMVFAGYKVSLHMIGITALTVFMMAISLHFQVRMILPILVLVLCNGFVATSRLRMNAHTMQELVLGSLIGIVPQSGLLYFWL</sequence>
<gene>
    <name evidence="2" type="ORF">HYN48_02170</name>
</gene>
<evidence type="ECO:0000313" key="3">
    <source>
        <dbReference type="Proteomes" id="UP000244193"/>
    </source>
</evidence>
<dbReference type="RefSeq" id="WP_108369572.1">
    <property type="nucleotide sequence ID" value="NZ_CP028811.1"/>
</dbReference>
<keyword evidence="1" id="KW-0472">Membrane</keyword>
<keyword evidence="1" id="KW-1133">Transmembrane helix</keyword>
<name>A0A2S0RBG6_9FLAO</name>
<feature type="transmembrane region" description="Helical" evidence="1">
    <location>
        <begin position="7"/>
        <end position="26"/>
    </location>
</feature>
<accession>A0A2S0RBG6</accession>
<evidence type="ECO:0008006" key="4">
    <source>
        <dbReference type="Google" id="ProtNLM"/>
    </source>
</evidence>
<dbReference type="OrthoDB" id="9786064at2"/>
<feature type="transmembrane region" description="Helical" evidence="1">
    <location>
        <begin position="104"/>
        <end position="123"/>
    </location>
</feature>
<dbReference type="AlphaFoldDB" id="A0A2S0RBG6"/>
<feature type="transmembrane region" description="Helical" evidence="1">
    <location>
        <begin position="153"/>
        <end position="170"/>
    </location>
</feature>
<feature type="transmembrane region" description="Helical" evidence="1">
    <location>
        <begin position="38"/>
        <end position="60"/>
    </location>
</feature>
<feature type="transmembrane region" description="Helical" evidence="1">
    <location>
        <begin position="182"/>
        <end position="200"/>
    </location>
</feature>
<protein>
    <recommendedName>
        <fullName evidence="4">Transmembrane protein</fullName>
    </recommendedName>
</protein>
<proteinExistence type="predicted"/>
<reference evidence="2 3" key="1">
    <citation type="submission" date="2018-04" db="EMBL/GenBank/DDBJ databases">
        <title>Genome sequencing of Flavobacterium sp. HYN0048.</title>
        <authorList>
            <person name="Yi H."/>
            <person name="Baek C."/>
        </authorList>
    </citation>
    <scope>NUCLEOTIDE SEQUENCE [LARGE SCALE GENOMIC DNA]</scope>
    <source>
        <strain evidence="2 3">HYN0048</strain>
    </source>
</reference>
<dbReference type="Proteomes" id="UP000244193">
    <property type="component" value="Chromosome"/>
</dbReference>